<dbReference type="PANTHER" id="PTHR36015:SF6">
    <property type="entry name" value="HOLLIDAY JUNCTION RESOLVASE MOC1, CHLOROPLASTIC-RELATED"/>
    <property type="match status" value="1"/>
</dbReference>
<comment type="caution">
    <text evidence="1">The sequence shown here is derived from an EMBL/GenBank/DDBJ whole genome shotgun (WGS) entry which is preliminary data.</text>
</comment>
<gene>
    <name evidence="1" type="ORF">WJX84_007150</name>
</gene>
<dbReference type="AlphaFoldDB" id="A0AAW1SQ40"/>
<name>A0AAW1SQ40_9CHLO</name>
<evidence type="ECO:0008006" key="3">
    <source>
        <dbReference type="Google" id="ProtNLM"/>
    </source>
</evidence>
<accession>A0AAW1SQ40</accession>
<dbReference type="PANTHER" id="PTHR36015">
    <property type="entry name" value="HOLLIDAY JUNCTION RESOLVASE MOC1, CHLOROPLASTIC-RELATED"/>
    <property type="match status" value="1"/>
</dbReference>
<dbReference type="InterPro" id="IPR045290">
    <property type="entry name" value="MOC1-like"/>
</dbReference>
<dbReference type="EMBL" id="JALJOV010001121">
    <property type="protein sequence ID" value="KAK9853915.1"/>
    <property type="molecule type" value="Genomic_DNA"/>
</dbReference>
<proteinExistence type="predicted"/>
<evidence type="ECO:0000313" key="2">
    <source>
        <dbReference type="Proteomes" id="UP001485043"/>
    </source>
</evidence>
<keyword evidence="2" id="KW-1185">Reference proteome</keyword>
<dbReference type="GO" id="GO:0008821">
    <property type="term" value="F:crossover junction DNA endonuclease activity"/>
    <property type="evidence" value="ECO:0007669"/>
    <property type="project" value="InterPro"/>
</dbReference>
<dbReference type="Proteomes" id="UP001485043">
    <property type="component" value="Unassembled WGS sequence"/>
</dbReference>
<evidence type="ECO:0000313" key="1">
    <source>
        <dbReference type="EMBL" id="KAK9853915.1"/>
    </source>
</evidence>
<reference evidence="1 2" key="1">
    <citation type="journal article" date="2024" name="Nat. Commun.">
        <title>Phylogenomics reveals the evolutionary origins of lichenization in chlorophyte algae.</title>
        <authorList>
            <person name="Puginier C."/>
            <person name="Libourel C."/>
            <person name="Otte J."/>
            <person name="Skaloud P."/>
            <person name="Haon M."/>
            <person name="Grisel S."/>
            <person name="Petersen M."/>
            <person name="Berrin J.G."/>
            <person name="Delaux P.M."/>
            <person name="Dal Grande F."/>
            <person name="Keller J."/>
        </authorList>
    </citation>
    <scope>NUCLEOTIDE SEQUENCE [LARGE SCALE GENOMIC DNA]</scope>
    <source>
        <strain evidence="1 2">SAG 2523</strain>
    </source>
</reference>
<organism evidence="1 2">
    <name type="scientific">Apatococcus fuscideae</name>
    <dbReference type="NCBI Taxonomy" id="2026836"/>
    <lineage>
        <taxon>Eukaryota</taxon>
        <taxon>Viridiplantae</taxon>
        <taxon>Chlorophyta</taxon>
        <taxon>core chlorophytes</taxon>
        <taxon>Trebouxiophyceae</taxon>
        <taxon>Chlorellales</taxon>
        <taxon>Chlorellaceae</taxon>
        <taxon>Apatococcus</taxon>
    </lineage>
</organism>
<sequence>MFPQAAKLISRKKDHGRAEALLIAAWALGARNATVPDEEMAPVIGEMAPAIAEMAPVVEELAPAETLAAEPLP</sequence>
<protein>
    <recommendedName>
        <fullName evidence="3">DUF982 domain-containing protein</fullName>
    </recommendedName>
</protein>